<dbReference type="EMBL" id="JAWZYT010000651">
    <property type="protein sequence ID" value="KAK4320635.1"/>
    <property type="molecule type" value="Genomic_DNA"/>
</dbReference>
<evidence type="ECO:0000313" key="3">
    <source>
        <dbReference type="EMBL" id="KAK4320635.1"/>
    </source>
</evidence>
<dbReference type="Proteomes" id="UP001292094">
    <property type="component" value="Unassembled WGS sequence"/>
</dbReference>
<dbReference type="EMBL" id="JAWZYT010001165">
    <property type="protein sequence ID" value="KAK4314971.1"/>
    <property type="molecule type" value="Genomic_DNA"/>
</dbReference>
<feature type="region of interest" description="Disordered" evidence="1">
    <location>
        <begin position="21"/>
        <end position="43"/>
    </location>
</feature>
<dbReference type="AlphaFoldDB" id="A0AAE1PUF6"/>
<keyword evidence="4" id="KW-1185">Reference proteome</keyword>
<gene>
    <name evidence="3" type="ORF">Pmani_008518</name>
    <name evidence="2" type="ORF">Pmani_013781</name>
</gene>
<reference evidence="2" key="1">
    <citation type="submission" date="2023-11" db="EMBL/GenBank/DDBJ databases">
        <title>Genome assemblies of two species of porcelain crab, Petrolisthes cinctipes and Petrolisthes manimaculis (Anomura: Porcellanidae).</title>
        <authorList>
            <person name="Angst P."/>
        </authorList>
    </citation>
    <scope>NUCLEOTIDE SEQUENCE</scope>
    <source>
        <strain evidence="2">PB745_02</strain>
        <tissue evidence="2">Gill</tissue>
    </source>
</reference>
<organism evidence="2 4">
    <name type="scientific">Petrolisthes manimaculis</name>
    <dbReference type="NCBI Taxonomy" id="1843537"/>
    <lineage>
        <taxon>Eukaryota</taxon>
        <taxon>Metazoa</taxon>
        <taxon>Ecdysozoa</taxon>
        <taxon>Arthropoda</taxon>
        <taxon>Crustacea</taxon>
        <taxon>Multicrustacea</taxon>
        <taxon>Malacostraca</taxon>
        <taxon>Eumalacostraca</taxon>
        <taxon>Eucarida</taxon>
        <taxon>Decapoda</taxon>
        <taxon>Pleocyemata</taxon>
        <taxon>Anomura</taxon>
        <taxon>Galatheoidea</taxon>
        <taxon>Porcellanidae</taxon>
        <taxon>Petrolisthes</taxon>
    </lineage>
</organism>
<accession>A0AAE1PUF6</accession>
<evidence type="ECO:0000313" key="4">
    <source>
        <dbReference type="Proteomes" id="UP001292094"/>
    </source>
</evidence>
<evidence type="ECO:0000313" key="2">
    <source>
        <dbReference type="EMBL" id="KAK4314971.1"/>
    </source>
</evidence>
<evidence type="ECO:0000256" key="1">
    <source>
        <dbReference type="SAM" id="MobiDB-lite"/>
    </source>
</evidence>
<sequence>MDAYIDNFTDEPHEDYLAEVIGDESRSDFGQNRYSESDDSEDENIIDEEWLPRRNKKPLVRDSTTWHQRLEAVQRTAVDKWSLGLFVYFLPRVWVLMAFTPPHKPKLYTHTYNTDDTSWVVKWPN</sequence>
<proteinExistence type="predicted"/>
<comment type="caution">
    <text evidence="2">The sequence shown here is derived from an EMBL/GenBank/DDBJ whole genome shotgun (WGS) entry which is preliminary data.</text>
</comment>
<name>A0AAE1PUF6_9EUCA</name>
<protein>
    <submittedName>
        <fullName evidence="2">Uncharacterized protein</fullName>
    </submittedName>
</protein>